<reference evidence="1 2" key="1">
    <citation type="journal article" date="2018" name="Arch. Microbiol.">
        <title>New insights into the metabolic potential of the phototrophic purple bacterium Rhodopila globiformis DSM 161(T) from its draft genome sequence and evidence for a vanadium-dependent nitrogenase.</title>
        <authorList>
            <person name="Imhoff J.F."/>
            <person name="Rahn T."/>
            <person name="Kunzel S."/>
            <person name="Neulinger S.C."/>
        </authorList>
    </citation>
    <scope>NUCLEOTIDE SEQUENCE [LARGE SCALE GENOMIC DNA]</scope>
    <source>
        <strain evidence="1 2">DSM 161</strain>
    </source>
</reference>
<dbReference type="Proteomes" id="UP000239724">
    <property type="component" value="Unassembled WGS sequence"/>
</dbReference>
<dbReference type="RefSeq" id="WP_104516918.1">
    <property type="nucleotide sequence ID" value="NZ_NHRY01000029.1"/>
</dbReference>
<sequence>MSLDPKSFFKLYVLAPHSAWCEDELCEWKAFATASGINALVEHALRAANPTDPINTPAYQQKLHDYRVNLGFSAEHRHIQYVVETYKHVELKGSKKVPGRFDMMQGQRAGAFAPAFSRAFDVVRPQLGFPYDDGTGPTPWIPLRRPVENCVAYWKGHFGLVE</sequence>
<proteinExistence type="predicted"/>
<accession>A0A2S6NP45</accession>
<dbReference type="EMBL" id="NHRY01000029">
    <property type="protein sequence ID" value="PPQ40130.1"/>
    <property type="molecule type" value="Genomic_DNA"/>
</dbReference>
<keyword evidence="2" id="KW-1185">Reference proteome</keyword>
<organism evidence="1 2">
    <name type="scientific">Rhodopila globiformis</name>
    <name type="common">Rhodopseudomonas globiformis</name>
    <dbReference type="NCBI Taxonomy" id="1071"/>
    <lineage>
        <taxon>Bacteria</taxon>
        <taxon>Pseudomonadati</taxon>
        <taxon>Pseudomonadota</taxon>
        <taxon>Alphaproteobacteria</taxon>
        <taxon>Acetobacterales</taxon>
        <taxon>Acetobacteraceae</taxon>
        <taxon>Rhodopila</taxon>
    </lineage>
</organism>
<comment type="caution">
    <text evidence="1">The sequence shown here is derived from an EMBL/GenBank/DDBJ whole genome shotgun (WGS) entry which is preliminary data.</text>
</comment>
<name>A0A2S6NP45_RHOGL</name>
<gene>
    <name evidence="1" type="ORF">CCS01_00680</name>
</gene>
<evidence type="ECO:0000313" key="1">
    <source>
        <dbReference type="EMBL" id="PPQ40130.1"/>
    </source>
</evidence>
<dbReference type="AlphaFoldDB" id="A0A2S6NP45"/>
<evidence type="ECO:0000313" key="2">
    <source>
        <dbReference type="Proteomes" id="UP000239724"/>
    </source>
</evidence>
<protein>
    <submittedName>
        <fullName evidence="1">Uncharacterized protein</fullName>
    </submittedName>
</protein>